<evidence type="ECO:0000313" key="4">
    <source>
        <dbReference type="EMBL" id="THH41229.1"/>
    </source>
</evidence>
<dbReference type="Pfam" id="PF05036">
    <property type="entry name" value="SPOR"/>
    <property type="match status" value="1"/>
</dbReference>
<feature type="region of interest" description="Disordered" evidence="2">
    <location>
        <begin position="612"/>
        <end position="656"/>
    </location>
</feature>
<dbReference type="InterPro" id="IPR036680">
    <property type="entry name" value="SPOR-like_sf"/>
</dbReference>
<dbReference type="Gene3D" id="2.60.40.1120">
    <property type="entry name" value="Carboxypeptidase-like, regulatory domain"/>
    <property type="match status" value="1"/>
</dbReference>
<keyword evidence="1" id="KW-0802">TPR repeat</keyword>
<evidence type="ECO:0000256" key="2">
    <source>
        <dbReference type="SAM" id="MobiDB-lite"/>
    </source>
</evidence>
<sequence length="852" mass="89931">MAVNGARSSSAIQAVTIMGLCSGGGRVGAMFSILNQRAGSSVGLRHPRPRPVAHRNVPDAGKIPMFGATYPTVMQNVSKYLLLQLLLLGALPLAGQYRSEMRTADKQLELNAYNLAIESYQRALTFRADDPEALSRLGLAYQMINQMDSARLYYERAMEDNKVEPATLLNYAQTLRALGEYALAESLFAAYGREADATVGNHYVTSTTFAQQQQGENAGFQARRLDINSLAADFGPTLPQPGRLVFNSGRADEDFDGAGGNRPYVATLSPDGSAGDPVPVSFGYRIENGFIGPVSYSPDGRQVLFSRNNFTPGTRMVPEAGITLTLMIADVNAEGRWTNVRPLPFNGNDFSTGFGTFAGDDRTIYFASDRPGGYGGFDVYRATFDGQRWAALPENVGPTVNSRGHEITPYFDGSSLFFSSDWHHGLGAYDVFRAEMDGMRPVALYHMGSAVNSSRDDFGFIFDPSTQTGFVTSNRPGGLSASEDIYYISPRGATAPSAETADASGPVSSVPEGVSADEPVPFGAVRGYVTDIQTNLPIVDATVVITKRSDSTSTTLTTDVNGAYYTSVQPFTTYDVSVDAFGYAPMTFPVTTDGGRKPDAFGNILLLPGAAPANPGRPAATAEVDPPAPPRAPRPSSPPPTGGSAPAAPTTYDNPPAATGAFAVQIASVGARPDVQLFNNLTGLGQVYIQETDGRFKVRLGGFATREAAQAASQGARELGYAGTFVVTEATPPAAPPSVAPPPATVPAPPAGAPASVPEAPVAAPATPAAAPTAAAAYRVQLGAFGKPENFDRAKAGQLGTLGSEKRGELTVFFIDGLENEAQAEAVRARALEMGYPGAYILLRTESGYRKL</sequence>
<dbReference type="Pfam" id="PF13414">
    <property type="entry name" value="TPR_11"/>
    <property type="match status" value="1"/>
</dbReference>
<feature type="compositionally biased region" description="Pro residues" evidence="2">
    <location>
        <begin position="626"/>
        <end position="641"/>
    </location>
</feature>
<comment type="caution">
    <text evidence="4">The sequence shown here is derived from an EMBL/GenBank/DDBJ whole genome shotgun (WGS) entry which is preliminary data.</text>
</comment>
<dbReference type="InterPro" id="IPR019734">
    <property type="entry name" value="TPR_rpt"/>
</dbReference>
<dbReference type="Gene3D" id="3.30.70.1070">
    <property type="entry name" value="Sporulation related repeat"/>
    <property type="match status" value="1"/>
</dbReference>
<protein>
    <submittedName>
        <fullName evidence="4">Tetratricopeptide repeat protein</fullName>
    </submittedName>
</protein>
<dbReference type="EMBL" id="SRSF01000001">
    <property type="protein sequence ID" value="THH41229.1"/>
    <property type="molecule type" value="Genomic_DNA"/>
</dbReference>
<dbReference type="SUPFAM" id="SSF110997">
    <property type="entry name" value="Sporulation related repeat"/>
    <property type="match status" value="1"/>
</dbReference>
<dbReference type="InterPro" id="IPR008969">
    <property type="entry name" value="CarboxyPept-like_regulatory"/>
</dbReference>
<dbReference type="PROSITE" id="PS50005">
    <property type="entry name" value="TPR"/>
    <property type="match status" value="1"/>
</dbReference>
<gene>
    <name evidence="4" type="ORF">E4021_01130</name>
</gene>
<dbReference type="GO" id="GO:0042834">
    <property type="term" value="F:peptidoglycan binding"/>
    <property type="evidence" value="ECO:0007669"/>
    <property type="project" value="InterPro"/>
</dbReference>
<evidence type="ECO:0000313" key="5">
    <source>
        <dbReference type="Proteomes" id="UP000308528"/>
    </source>
</evidence>
<feature type="compositionally biased region" description="Low complexity" evidence="2">
    <location>
        <begin position="642"/>
        <end position="651"/>
    </location>
</feature>
<dbReference type="Pfam" id="PF07676">
    <property type="entry name" value="PD40"/>
    <property type="match status" value="1"/>
</dbReference>
<feature type="region of interest" description="Disordered" evidence="2">
    <location>
        <begin position="732"/>
        <end position="760"/>
    </location>
</feature>
<evidence type="ECO:0000259" key="3">
    <source>
        <dbReference type="Pfam" id="PF05036"/>
    </source>
</evidence>
<dbReference type="OrthoDB" id="9809364at2"/>
<proteinExistence type="predicted"/>
<dbReference type="AlphaFoldDB" id="A0A4S4NMQ7"/>
<dbReference type="SUPFAM" id="SSF48452">
    <property type="entry name" value="TPR-like"/>
    <property type="match status" value="1"/>
</dbReference>
<dbReference type="InterPro" id="IPR011990">
    <property type="entry name" value="TPR-like_helical_dom_sf"/>
</dbReference>
<name>A0A4S4NMQ7_9BACT</name>
<dbReference type="InterPro" id="IPR007730">
    <property type="entry name" value="SPOR-like_dom"/>
</dbReference>
<feature type="compositionally biased region" description="Pro residues" evidence="2">
    <location>
        <begin position="733"/>
        <end position="752"/>
    </location>
</feature>
<evidence type="ECO:0000256" key="1">
    <source>
        <dbReference type="PROSITE-ProRule" id="PRU00339"/>
    </source>
</evidence>
<organism evidence="4 5">
    <name type="scientific">Neolewinella litorea</name>
    <dbReference type="NCBI Taxonomy" id="2562452"/>
    <lineage>
        <taxon>Bacteria</taxon>
        <taxon>Pseudomonadati</taxon>
        <taxon>Bacteroidota</taxon>
        <taxon>Saprospiria</taxon>
        <taxon>Saprospirales</taxon>
        <taxon>Lewinellaceae</taxon>
        <taxon>Neolewinella</taxon>
    </lineage>
</organism>
<feature type="compositionally biased region" description="Low complexity" evidence="2">
    <location>
        <begin position="612"/>
        <end position="622"/>
    </location>
</feature>
<feature type="domain" description="SPOR" evidence="3">
    <location>
        <begin position="659"/>
        <end position="727"/>
    </location>
</feature>
<accession>A0A4S4NMQ7</accession>
<dbReference type="SUPFAM" id="SSF82171">
    <property type="entry name" value="DPP6 N-terminal domain-like"/>
    <property type="match status" value="1"/>
</dbReference>
<dbReference type="SUPFAM" id="SSF49464">
    <property type="entry name" value="Carboxypeptidase regulatory domain-like"/>
    <property type="match status" value="1"/>
</dbReference>
<dbReference type="Pfam" id="PF13620">
    <property type="entry name" value="CarboxypepD_reg"/>
    <property type="match status" value="1"/>
</dbReference>
<dbReference type="Gene3D" id="1.25.40.10">
    <property type="entry name" value="Tetratricopeptide repeat domain"/>
    <property type="match status" value="1"/>
</dbReference>
<dbReference type="InterPro" id="IPR011659">
    <property type="entry name" value="WD40"/>
</dbReference>
<feature type="repeat" description="TPR" evidence="1">
    <location>
        <begin position="131"/>
        <end position="164"/>
    </location>
</feature>
<reference evidence="4 5" key="1">
    <citation type="submission" date="2019-04" db="EMBL/GenBank/DDBJ databases">
        <title>Lewinella litorea sp. nov., isolated from a marine sand.</title>
        <authorList>
            <person name="Yoon J.-H."/>
        </authorList>
    </citation>
    <scope>NUCLEOTIDE SEQUENCE [LARGE SCALE GENOMIC DNA]</scope>
    <source>
        <strain evidence="4 5">HSMS-39</strain>
    </source>
</reference>
<dbReference type="Proteomes" id="UP000308528">
    <property type="component" value="Unassembled WGS sequence"/>
</dbReference>
<keyword evidence="5" id="KW-1185">Reference proteome</keyword>